<keyword evidence="3 7" id="KW-0808">Transferase</keyword>
<dbReference type="Gramene" id="mRNA:HanXRQr2_Chr06g0258551">
    <property type="protein sequence ID" value="mRNA:HanXRQr2_Chr06g0258551"/>
    <property type="gene ID" value="HanXRQr2_Chr06g0258551"/>
</dbReference>
<dbReference type="GO" id="GO:0003899">
    <property type="term" value="F:DNA-directed RNA polymerase activity"/>
    <property type="evidence" value="ECO:0007669"/>
    <property type="project" value="UniProtKB-EC"/>
</dbReference>
<name>A0A251UKZ5_HELAN</name>
<evidence type="ECO:0000256" key="5">
    <source>
        <dbReference type="ARBA" id="ARBA00023163"/>
    </source>
</evidence>
<evidence type="ECO:0000313" key="8">
    <source>
        <dbReference type="EMBL" id="OTG22991.1"/>
    </source>
</evidence>
<gene>
    <name evidence="8" type="ORF">HannXRQ_Chr06g0177431</name>
    <name evidence="7" type="ORF">HanXRQr2_Chr06g0258551</name>
</gene>
<evidence type="ECO:0000256" key="1">
    <source>
        <dbReference type="ARBA" id="ARBA00012418"/>
    </source>
</evidence>
<dbReference type="InterPro" id="IPR000722">
    <property type="entry name" value="RNA_pol_asu"/>
</dbReference>
<evidence type="ECO:0000256" key="2">
    <source>
        <dbReference type="ARBA" id="ARBA00022478"/>
    </source>
</evidence>
<dbReference type="SUPFAM" id="SSF64484">
    <property type="entry name" value="beta and beta-prime subunits of DNA dependent RNA-polymerase"/>
    <property type="match status" value="1"/>
</dbReference>
<dbReference type="GO" id="GO:0006351">
    <property type="term" value="P:DNA-templated transcription"/>
    <property type="evidence" value="ECO:0007669"/>
    <property type="project" value="InterPro"/>
</dbReference>
<evidence type="ECO:0000256" key="3">
    <source>
        <dbReference type="ARBA" id="ARBA00022679"/>
    </source>
</evidence>
<reference evidence="7" key="3">
    <citation type="submission" date="2020-06" db="EMBL/GenBank/DDBJ databases">
        <title>Helianthus annuus Genome sequencing and assembly Release 2.</title>
        <authorList>
            <person name="Gouzy J."/>
            <person name="Langlade N."/>
            <person name="Munos S."/>
        </authorList>
    </citation>
    <scope>NUCLEOTIDE SEQUENCE</scope>
    <source>
        <tissue evidence="7">Leaves</tissue>
    </source>
</reference>
<protein>
    <recommendedName>
        <fullName evidence="1">DNA-directed RNA polymerase</fullName>
        <ecNumber evidence="1">2.7.7.6</ecNumber>
    </recommendedName>
</protein>
<evidence type="ECO:0000256" key="4">
    <source>
        <dbReference type="ARBA" id="ARBA00022695"/>
    </source>
</evidence>
<dbReference type="EC" id="2.7.7.6" evidence="1"/>
<sequence length="93" mass="10872">MIYSQPFHSIYNRGLLRNTRYAISRTVKDSSSTKAWLEKMKTLFISKGSRFSSRSVITGDPYRGVGDIGIPYEITLMRTFKEWVTEHNMKFLQ</sequence>
<feature type="domain" description="RNA polymerase alpha subunit" evidence="6">
    <location>
        <begin position="49"/>
        <end position="93"/>
    </location>
</feature>
<dbReference type="Gene3D" id="2.40.40.20">
    <property type="match status" value="1"/>
</dbReference>
<organism evidence="8 9">
    <name type="scientific">Helianthus annuus</name>
    <name type="common">Common sunflower</name>
    <dbReference type="NCBI Taxonomy" id="4232"/>
    <lineage>
        <taxon>Eukaryota</taxon>
        <taxon>Viridiplantae</taxon>
        <taxon>Streptophyta</taxon>
        <taxon>Embryophyta</taxon>
        <taxon>Tracheophyta</taxon>
        <taxon>Spermatophyta</taxon>
        <taxon>Magnoliopsida</taxon>
        <taxon>eudicotyledons</taxon>
        <taxon>Gunneridae</taxon>
        <taxon>Pentapetalae</taxon>
        <taxon>asterids</taxon>
        <taxon>campanulids</taxon>
        <taxon>Asterales</taxon>
        <taxon>Asteraceae</taxon>
        <taxon>Asteroideae</taxon>
        <taxon>Heliantheae alliance</taxon>
        <taxon>Heliantheae</taxon>
        <taxon>Helianthus</taxon>
    </lineage>
</organism>
<accession>A0A251UKZ5</accession>
<proteinExistence type="predicted"/>
<dbReference type="Pfam" id="PF00623">
    <property type="entry name" value="RNA_pol_Rpb1_2"/>
    <property type="match status" value="1"/>
</dbReference>
<dbReference type="PANTHER" id="PTHR19376">
    <property type="entry name" value="DNA-DIRECTED RNA POLYMERASE"/>
    <property type="match status" value="1"/>
</dbReference>
<keyword evidence="2 7" id="KW-0240">DNA-directed RNA polymerase</keyword>
<dbReference type="GO" id="GO:0000428">
    <property type="term" value="C:DNA-directed RNA polymerase complex"/>
    <property type="evidence" value="ECO:0007669"/>
    <property type="project" value="UniProtKB-KW"/>
</dbReference>
<reference evidence="8" key="2">
    <citation type="submission" date="2017-02" db="EMBL/GenBank/DDBJ databases">
        <title>Sunflower complete genome.</title>
        <authorList>
            <person name="Langlade N."/>
            <person name="Munos S."/>
        </authorList>
    </citation>
    <scope>NUCLEOTIDE SEQUENCE [LARGE SCALE GENOMIC DNA]</scope>
    <source>
        <tissue evidence="8">Leaves</tissue>
    </source>
</reference>
<dbReference type="EMBL" id="CM007895">
    <property type="protein sequence ID" value="OTG22991.1"/>
    <property type="molecule type" value="Genomic_DNA"/>
</dbReference>
<dbReference type="Gene3D" id="3.30.1490.180">
    <property type="entry name" value="RNA polymerase ii"/>
    <property type="match status" value="1"/>
</dbReference>
<keyword evidence="9" id="KW-1185">Reference proteome</keyword>
<dbReference type="EMBL" id="MNCJ02000321">
    <property type="protein sequence ID" value="KAF5802351.1"/>
    <property type="molecule type" value="Genomic_DNA"/>
</dbReference>
<evidence type="ECO:0000259" key="6">
    <source>
        <dbReference type="Pfam" id="PF00623"/>
    </source>
</evidence>
<keyword evidence="4 7" id="KW-0548">Nucleotidyltransferase</keyword>
<dbReference type="Proteomes" id="UP000215914">
    <property type="component" value="Chromosome 6"/>
</dbReference>
<evidence type="ECO:0000313" key="7">
    <source>
        <dbReference type="EMBL" id="KAF5802351.1"/>
    </source>
</evidence>
<dbReference type="InterPro" id="IPR045867">
    <property type="entry name" value="DNA-dir_RpoC_beta_prime"/>
</dbReference>
<dbReference type="GO" id="GO:0003677">
    <property type="term" value="F:DNA binding"/>
    <property type="evidence" value="ECO:0007669"/>
    <property type="project" value="InterPro"/>
</dbReference>
<dbReference type="PANTHER" id="PTHR19376:SF51">
    <property type="entry name" value="DNA-DIRECTED RNA POLYMERASE V SUBUNIT 1"/>
    <property type="match status" value="1"/>
</dbReference>
<dbReference type="STRING" id="4232.A0A251UKZ5"/>
<reference evidence="7 9" key="1">
    <citation type="journal article" date="2017" name="Nature">
        <title>The sunflower genome provides insights into oil metabolism, flowering and Asterid evolution.</title>
        <authorList>
            <person name="Badouin H."/>
            <person name="Gouzy J."/>
            <person name="Grassa C.J."/>
            <person name="Murat F."/>
            <person name="Staton S.E."/>
            <person name="Cottret L."/>
            <person name="Lelandais-Briere C."/>
            <person name="Owens G.L."/>
            <person name="Carrere S."/>
            <person name="Mayjonade B."/>
            <person name="Legrand L."/>
            <person name="Gill N."/>
            <person name="Kane N.C."/>
            <person name="Bowers J.E."/>
            <person name="Hubner S."/>
            <person name="Bellec A."/>
            <person name="Berard A."/>
            <person name="Berges H."/>
            <person name="Blanchet N."/>
            <person name="Boniface M.C."/>
            <person name="Brunel D."/>
            <person name="Catrice O."/>
            <person name="Chaidir N."/>
            <person name="Claudel C."/>
            <person name="Donnadieu C."/>
            <person name="Faraut T."/>
            <person name="Fievet G."/>
            <person name="Helmstetter N."/>
            <person name="King M."/>
            <person name="Knapp S.J."/>
            <person name="Lai Z."/>
            <person name="Le Paslier M.C."/>
            <person name="Lippi Y."/>
            <person name="Lorenzon L."/>
            <person name="Mandel J.R."/>
            <person name="Marage G."/>
            <person name="Marchand G."/>
            <person name="Marquand E."/>
            <person name="Bret-Mestries E."/>
            <person name="Morien E."/>
            <person name="Nambeesan S."/>
            <person name="Nguyen T."/>
            <person name="Pegot-Espagnet P."/>
            <person name="Pouilly N."/>
            <person name="Raftis F."/>
            <person name="Sallet E."/>
            <person name="Schiex T."/>
            <person name="Thomas J."/>
            <person name="Vandecasteele C."/>
            <person name="Vares D."/>
            <person name="Vear F."/>
            <person name="Vautrin S."/>
            <person name="Crespi M."/>
            <person name="Mangin B."/>
            <person name="Burke J.M."/>
            <person name="Salse J."/>
            <person name="Munos S."/>
            <person name="Vincourt P."/>
            <person name="Rieseberg L.H."/>
            <person name="Langlade N.B."/>
        </authorList>
    </citation>
    <scope>NUCLEOTIDE SEQUENCE [LARGE SCALE GENOMIC DNA]</scope>
    <source>
        <strain evidence="9">cv. SF193</strain>
        <tissue evidence="7">Leaves</tissue>
    </source>
</reference>
<dbReference type="InParanoid" id="A0A251UKZ5"/>
<dbReference type="AlphaFoldDB" id="A0A251UKZ5"/>
<evidence type="ECO:0000313" key="9">
    <source>
        <dbReference type="Proteomes" id="UP000215914"/>
    </source>
</evidence>
<keyword evidence="5" id="KW-0804">Transcription</keyword>